<dbReference type="InterPro" id="IPR037177">
    <property type="entry name" value="DLC_sf"/>
</dbReference>
<organism evidence="2 3">
    <name type="scientific">Parastrongyloides trichosuri</name>
    <name type="common">Possum-specific nematode worm</name>
    <dbReference type="NCBI Taxonomy" id="131310"/>
    <lineage>
        <taxon>Eukaryota</taxon>
        <taxon>Metazoa</taxon>
        <taxon>Ecdysozoa</taxon>
        <taxon>Nematoda</taxon>
        <taxon>Chromadorea</taxon>
        <taxon>Rhabditida</taxon>
        <taxon>Tylenchina</taxon>
        <taxon>Panagrolaimomorpha</taxon>
        <taxon>Strongyloidoidea</taxon>
        <taxon>Strongyloididae</taxon>
        <taxon>Parastrongyloides</taxon>
    </lineage>
</organism>
<evidence type="ECO:0000313" key="2">
    <source>
        <dbReference type="Proteomes" id="UP000038045"/>
    </source>
</evidence>
<dbReference type="GO" id="GO:0005868">
    <property type="term" value="C:cytoplasmic dynein complex"/>
    <property type="evidence" value="ECO:0007669"/>
    <property type="project" value="TreeGrafter"/>
</dbReference>
<dbReference type="GO" id="GO:0045505">
    <property type="term" value="F:dynein intermediate chain binding"/>
    <property type="evidence" value="ECO:0007669"/>
    <property type="project" value="TreeGrafter"/>
</dbReference>
<comment type="similarity">
    <text evidence="1">Belongs to the dynein light chain family.</text>
</comment>
<dbReference type="Pfam" id="PF01221">
    <property type="entry name" value="Dynein_light"/>
    <property type="match status" value="1"/>
</dbReference>
<dbReference type="Proteomes" id="UP000038045">
    <property type="component" value="Unplaced"/>
</dbReference>
<evidence type="ECO:0000256" key="1">
    <source>
        <dbReference type="RuleBase" id="RU365010"/>
    </source>
</evidence>
<keyword evidence="1" id="KW-0243">Dynein</keyword>
<protein>
    <recommendedName>
        <fullName evidence="1">Dynein light chain</fullName>
    </recommendedName>
</protein>
<dbReference type="STRING" id="131310.A0A0N4Z9I8"/>
<dbReference type="SUPFAM" id="SSF54648">
    <property type="entry name" value="DLC"/>
    <property type="match status" value="1"/>
</dbReference>
<dbReference type="GO" id="GO:0007017">
    <property type="term" value="P:microtubule-based process"/>
    <property type="evidence" value="ECO:0007669"/>
    <property type="project" value="InterPro"/>
</dbReference>
<keyword evidence="1" id="KW-0493">Microtubule</keyword>
<dbReference type="Gene3D" id="3.30.740.10">
    <property type="entry name" value="Protein Inhibitor Of Neuronal Nitric Oxide Synthase"/>
    <property type="match status" value="1"/>
</dbReference>
<comment type="subcellular location">
    <subcellularLocation>
        <location evidence="1">Cytoplasm</location>
        <location evidence="1">Cytoskeleton</location>
    </subcellularLocation>
</comment>
<dbReference type="InterPro" id="IPR001372">
    <property type="entry name" value="Dynein_light_chain_typ-1/2"/>
</dbReference>
<accession>A0A0N4Z9I8</accession>
<dbReference type="GO" id="GO:0005874">
    <property type="term" value="C:microtubule"/>
    <property type="evidence" value="ECO:0007669"/>
    <property type="project" value="UniProtKB-KW"/>
</dbReference>
<keyword evidence="1" id="KW-0963">Cytoplasm</keyword>
<dbReference type="WBParaSite" id="PTRK_0000401900.1">
    <property type="protein sequence ID" value="PTRK_0000401900.1"/>
    <property type="gene ID" value="PTRK_0000401900"/>
</dbReference>
<keyword evidence="1" id="KW-0505">Motor protein</keyword>
<keyword evidence="1" id="KW-0206">Cytoskeleton</keyword>
<dbReference type="AlphaFoldDB" id="A0A0N4Z9I8"/>
<name>A0A0N4Z9I8_PARTI</name>
<dbReference type="SMART" id="SM01375">
    <property type="entry name" value="Dynein_light"/>
    <property type="match status" value="1"/>
</dbReference>
<dbReference type="PANTHER" id="PTHR11886">
    <property type="entry name" value="DYNEIN LIGHT CHAIN"/>
    <property type="match status" value="1"/>
</dbReference>
<reference evidence="3" key="1">
    <citation type="submission" date="2017-02" db="UniProtKB">
        <authorList>
            <consortium name="WormBaseParasite"/>
        </authorList>
    </citation>
    <scope>IDENTIFICATION</scope>
</reference>
<proteinExistence type="inferred from homology"/>
<sequence length="104" mass="11982">MKKEYDEAIIWRTSLGKAVSATIVEVAGSILQKHTCTPEIAKTMKEHLDSLFKQNLWHCIVGRSFGTYLTVSNEKFMYFCIGSYHFVLFQTYAKNQNIENYTSS</sequence>
<evidence type="ECO:0000313" key="3">
    <source>
        <dbReference type="WBParaSite" id="PTRK_0000401900.1"/>
    </source>
</evidence>
<keyword evidence="2" id="KW-1185">Reference proteome</keyword>
<dbReference type="PANTHER" id="PTHR11886:SF35">
    <property type="entry name" value="DYNEIN LIGHT CHAIN"/>
    <property type="match status" value="1"/>
</dbReference>